<feature type="transmembrane region" description="Helical" evidence="1">
    <location>
        <begin position="91"/>
        <end position="111"/>
    </location>
</feature>
<reference evidence="2 3" key="1">
    <citation type="submission" date="2019-08" db="EMBL/GenBank/DDBJ databases">
        <title>Deep-cultivation of Planctomycetes and their phenomic and genomic characterization uncovers novel biology.</title>
        <authorList>
            <person name="Wiegand S."/>
            <person name="Jogler M."/>
            <person name="Boedeker C."/>
            <person name="Pinto D."/>
            <person name="Vollmers J."/>
            <person name="Rivas-Marin E."/>
            <person name="Kohn T."/>
            <person name="Peeters S.H."/>
            <person name="Heuer A."/>
            <person name="Rast P."/>
            <person name="Oberbeckmann S."/>
            <person name="Bunk B."/>
            <person name="Jeske O."/>
            <person name="Meyerdierks A."/>
            <person name="Storesund J.E."/>
            <person name="Kallscheuer N."/>
            <person name="Luecker S."/>
            <person name="Lage O.M."/>
            <person name="Pohl T."/>
            <person name="Merkel B.J."/>
            <person name="Hornburger P."/>
            <person name="Mueller R.-W."/>
            <person name="Bruemmer F."/>
            <person name="Labrenz M."/>
            <person name="Spormann A.M."/>
            <person name="Op den Camp H."/>
            <person name="Overmann J."/>
            <person name="Amann R."/>
            <person name="Jetten M.S.M."/>
            <person name="Mascher T."/>
            <person name="Medema M.H."/>
            <person name="Devos D.P."/>
            <person name="Kaster A.-K."/>
            <person name="Ovreas L."/>
            <person name="Rohde M."/>
            <person name="Galperin M.Y."/>
            <person name="Jogler C."/>
        </authorList>
    </citation>
    <scope>NUCLEOTIDE SEQUENCE [LARGE SCALE GENOMIC DNA]</scope>
    <source>
        <strain evidence="2 3">UC8</strain>
    </source>
</reference>
<sequence length="125" mass="13518">MITGGLFIAAGISQLVRPAAYLSVVPPYLPFPLALIYGTGVLKALGGLGLLVPRTRRPVGWTLVLLLVAVFPANVHMALNPQQFGDVPPALLIARLPLQLVFIAWVYWLAIRNRGLTPRRSAASR</sequence>
<keyword evidence="1" id="KW-0812">Transmembrane</keyword>
<accession>A0A5B9QS76</accession>
<feature type="transmembrane region" description="Helical" evidence="1">
    <location>
        <begin position="34"/>
        <end position="52"/>
    </location>
</feature>
<name>A0A5B9QS76_9BACT</name>
<proteinExistence type="predicted"/>
<evidence type="ECO:0000313" key="3">
    <source>
        <dbReference type="Proteomes" id="UP000325286"/>
    </source>
</evidence>
<dbReference type="EMBL" id="CP042914">
    <property type="protein sequence ID" value="QEG39886.1"/>
    <property type="molecule type" value="Genomic_DNA"/>
</dbReference>
<dbReference type="Proteomes" id="UP000325286">
    <property type="component" value="Chromosome"/>
</dbReference>
<dbReference type="PANTHER" id="PTHR36974">
    <property type="entry name" value="MEMBRANE PROTEIN-RELATED"/>
    <property type="match status" value="1"/>
</dbReference>
<dbReference type="PANTHER" id="PTHR36974:SF1">
    <property type="entry name" value="DOXX FAMILY MEMBRANE PROTEIN"/>
    <property type="match status" value="1"/>
</dbReference>
<keyword evidence="1" id="KW-1133">Transmembrane helix</keyword>
<dbReference type="OrthoDB" id="327939at2"/>
<dbReference type="RefSeq" id="WP_084427504.1">
    <property type="nucleotide sequence ID" value="NZ_CP042914.1"/>
</dbReference>
<dbReference type="AlphaFoldDB" id="A0A5B9QS76"/>
<evidence type="ECO:0000313" key="2">
    <source>
        <dbReference type="EMBL" id="QEG39886.1"/>
    </source>
</evidence>
<feature type="transmembrane region" description="Helical" evidence="1">
    <location>
        <begin position="59"/>
        <end position="79"/>
    </location>
</feature>
<protein>
    <recommendedName>
        <fullName evidence="4">DoxX</fullName>
    </recommendedName>
</protein>
<dbReference type="KEGG" id="rul:UC8_18870"/>
<keyword evidence="1" id="KW-0472">Membrane</keyword>
<gene>
    <name evidence="2" type="ORF">UC8_18870</name>
</gene>
<evidence type="ECO:0000256" key="1">
    <source>
        <dbReference type="SAM" id="Phobius"/>
    </source>
</evidence>
<organism evidence="2 3">
    <name type="scientific">Roseimaritima ulvae</name>
    <dbReference type="NCBI Taxonomy" id="980254"/>
    <lineage>
        <taxon>Bacteria</taxon>
        <taxon>Pseudomonadati</taxon>
        <taxon>Planctomycetota</taxon>
        <taxon>Planctomycetia</taxon>
        <taxon>Pirellulales</taxon>
        <taxon>Pirellulaceae</taxon>
        <taxon>Roseimaritima</taxon>
    </lineage>
</organism>
<evidence type="ECO:0008006" key="4">
    <source>
        <dbReference type="Google" id="ProtNLM"/>
    </source>
</evidence>
<keyword evidence="3" id="KW-1185">Reference proteome</keyword>